<evidence type="ECO:0000259" key="3">
    <source>
        <dbReference type="Pfam" id="PF00501"/>
    </source>
</evidence>
<evidence type="ECO:0000313" key="5">
    <source>
        <dbReference type="EMBL" id="MEW9573817.1"/>
    </source>
</evidence>
<sequence>MSAQTFTPGARLGQLAAENPDEPALLVQQIDGTTSTLTRKELDAWSNRLAHRLAHDGVGPRTFVAIHVPNSLEHVVATLAAYKLGACPMPISHRMPEAERDALLALAAPATIISDAGELAGISRRDMHSLGGYPDQPPRDAVPQPYKAIASGGSTGKPKLIVSPGAFCYPAAQHPFALVLGFNAGDRLYLPGPLYHNQAFLFAQVALFAGGSVILNEKFDADQALATIHRYRPTVLSLVPTMMSRMLRAPGLANADLSSVRSMWHLAAPCPEWVKRGWIDLLGASRVNELWAATELSGVTIIHGEQWLQHPGSVGRGWNTEIRILDAERHPLPPGEVGEVFSRFAGGPAQYRYLGAPALETVEDDFTSVGDLGYLDAEGYLYLADRRVDLIITGGANVVPAEVESVLTQHPAVRDAAVIGLKDDDLGRRVHALVELAVGIDVSVLSELDLHMRKLLAGYKVPRSYEVIPALPRDEAGKIRKSVLRDERGG</sequence>
<evidence type="ECO:0000259" key="4">
    <source>
        <dbReference type="Pfam" id="PF13193"/>
    </source>
</evidence>
<gene>
    <name evidence="5" type="ORF">ABQJ54_18850</name>
</gene>
<keyword evidence="2" id="KW-0436">Ligase</keyword>
<comment type="caution">
    <text evidence="5">The sequence shown here is derived from an EMBL/GenBank/DDBJ whole genome shotgun (WGS) entry which is preliminary data.</text>
</comment>
<dbReference type="InterPro" id="IPR000873">
    <property type="entry name" value="AMP-dep_synth/lig_dom"/>
</dbReference>
<dbReference type="Proteomes" id="UP001556220">
    <property type="component" value="Unassembled WGS sequence"/>
</dbReference>
<accession>A0ABV3QJF5</accession>
<dbReference type="PANTHER" id="PTHR43201:SF5">
    <property type="entry name" value="MEDIUM-CHAIN ACYL-COA LIGASE ACSF2, MITOCHONDRIAL"/>
    <property type="match status" value="1"/>
</dbReference>
<dbReference type="PANTHER" id="PTHR43201">
    <property type="entry name" value="ACYL-COA SYNTHETASE"/>
    <property type="match status" value="1"/>
</dbReference>
<name>A0ABV3QJF5_9GAMM</name>
<evidence type="ECO:0000256" key="2">
    <source>
        <dbReference type="ARBA" id="ARBA00022598"/>
    </source>
</evidence>
<dbReference type="SUPFAM" id="SSF56801">
    <property type="entry name" value="Acetyl-CoA synthetase-like"/>
    <property type="match status" value="1"/>
</dbReference>
<organism evidence="5 6">
    <name type="scientific">Rhodanobacter lycopersici</name>
    <dbReference type="NCBI Taxonomy" id="3162487"/>
    <lineage>
        <taxon>Bacteria</taxon>
        <taxon>Pseudomonadati</taxon>
        <taxon>Pseudomonadota</taxon>
        <taxon>Gammaproteobacteria</taxon>
        <taxon>Lysobacterales</taxon>
        <taxon>Rhodanobacteraceae</taxon>
        <taxon>Rhodanobacter</taxon>
    </lineage>
</organism>
<reference evidence="5 6" key="1">
    <citation type="submission" date="2024-06" db="EMBL/GenBank/DDBJ databases">
        <authorList>
            <person name="Woo H."/>
        </authorList>
    </citation>
    <scope>NUCLEOTIDE SEQUENCE [LARGE SCALE GENOMIC DNA]</scope>
    <source>
        <strain evidence="5 6">Si-c</strain>
    </source>
</reference>
<keyword evidence="6" id="KW-1185">Reference proteome</keyword>
<evidence type="ECO:0000313" key="6">
    <source>
        <dbReference type="Proteomes" id="UP001556220"/>
    </source>
</evidence>
<dbReference type="InterPro" id="IPR025110">
    <property type="entry name" value="AMP-bd_C"/>
</dbReference>
<dbReference type="InterPro" id="IPR045851">
    <property type="entry name" value="AMP-bd_C_sf"/>
</dbReference>
<feature type="domain" description="AMP-dependent synthetase/ligase" evidence="3">
    <location>
        <begin position="16"/>
        <end position="343"/>
    </location>
</feature>
<dbReference type="InterPro" id="IPR042099">
    <property type="entry name" value="ANL_N_sf"/>
</dbReference>
<evidence type="ECO:0000256" key="1">
    <source>
        <dbReference type="ARBA" id="ARBA00006432"/>
    </source>
</evidence>
<proteinExistence type="inferred from homology"/>
<dbReference type="Pfam" id="PF13193">
    <property type="entry name" value="AMP-binding_C"/>
    <property type="match status" value="1"/>
</dbReference>
<feature type="domain" description="AMP-binding enzyme C-terminal" evidence="4">
    <location>
        <begin position="402"/>
        <end position="478"/>
    </location>
</feature>
<dbReference type="EMBL" id="JBFOHK010000006">
    <property type="protein sequence ID" value="MEW9573817.1"/>
    <property type="molecule type" value="Genomic_DNA"/>
</dbReference>
<dbReference type="Gene3D" id="3.40.50.12780">
    <property type="entry name" value="N-terminal domain of ligase-like"/>
    <property type="match status" value="1"/>
</dbReference>
<dbReference type="Gene3D" id="3.30.300.30">
    <property type="match status" value="1"/>
</dbReference>
<protein>
    <submittedName>
        <fullName evidence="5">AMP-binding protein</fullName>
    </submittedName>
</protein>
<dbReference type="Pfam" id="PF00501">
    <property type="entry name" value="AMP-binding"/>
    <property type="match status" value="1"/>
</dbReference>
<dbReference type="RefSeq" id="WP_367855871.1">
    <property type="nucleotide sequence ID" value="NZ_JBFOHK010000006.1"/>
</dbReference>
<comment type="similarity">
    <text evidence="1">Belongs to the ATP-dependent AMP-binding enzyme family.</text>
</comment>